<proteinExistence type="predicted"/>
<dbReference type="AlphaFoldDB" id="A0A420XZ74"/>
<evidence type="ECO:0000313" key="2">
    <source>
        <dbReference type="Proteomes" id="UP000275385"/>
    </source>
</evidence>
<sequence length="198" mass="21882">MSLQVPPERSVEITSYCCDLRHMPLSAAVVGFGLDADKHRAMQLQNYLQSDHVGHVMPALAAETRVLKWLTTVATPPIPLPSLWKAMAVKCLIGWVKRGMSLIDVETDPNQTKYLILAGWTKEQAEMVSQDDYGPPSPLVVQPATVQDPFDSEGEDCTVEDVMYGFHVPNYCRDCQIPKRVLPRDRAGQPSGVSSDSS</sequence>
<evidence type="ECO:0000313" key="1">
    <source>
        <dbReference type="EMBL" id="RKU40971.1"/>
    </source>
</evidence>
<keyword evidence="2" id="KW-1185">Reference proteome</keyword>
<protein>
    <submittedName>
        <fullName evidence="1">Uncharacterized protein</fullName>
    </submittedName>
</protein>
<reference evidence="1 2" key="1">
    <citation type="submission" date="2018-08" db="EMBL/GenBank/DDBJ databases">
        <title>Draft genome of the lignicolous fungus Coniochaeta pulveracea.</title>
        <authorList>
            <person name="Borstlap C.J."/>
            <person name="De Witt R.N."/>
            <person name="Botha A."/>
            <person name="Volschenk H."/>
        </authorList>
    </citation>
    <scope>NUCLEOTIDE SEQUENCE [LARGE SCALE GENOMIC DNA]</scope>
    <source>
        <strain evidence="1 2">CAB683</strain>
    </source>
</reference>
<dbReference type="EMBL" id="QVQW01000086">
    <property type="protein sequence ID" value="RKU40971.1"/>
    <property type="molecule type" value="Genomic_DNA"/>
</dbReference>
<comment type="caution">
    <text evidence="1">The sequence shown here is derived from an EMBL/GenBank/DDBJ whole genome shotgun (WGS) entry which is preliminary data.</text>
</comment>
<organism evidence="1 2">
    <name type="scientific">Coniochaeta pulveracea</name>
    <dbReference type="NCBI Taxonomy" id="177199"/>
    <lineage>
        <taxon>Eukaryota</taxon>
        <taxon>Fungi</taxon>
        <taxon>Dikarya</taxon>
        <taxon>Ascomycota</taxon>
        <taxon>Pezizomycotina</taxon>
        <taxon>Sordariomycetes</taxon>
        <taxon>Sordariomycetidae</taxon>
        <taxon>Coniochaetales</taxon>
        <taxon>Coniochaetaceae</taxon>
        <taxon>Coniochaeta</taxon>
    </lineage>
</organism>
<name>A0A420XZ74_9PEZI</name>
<gene>
    <name evidence="1" type="ORF">DL546_003804</name>
</gene>
<dbReference type="Proteomes" id="UP000275385">
    <property type="component" value="Unassembled WGS sequence"/>
</dbReference>
<accession>A0A420XZ74</accession>